<evidence type="ECO:0000256" key="1">
    <source>
        <dbReference type="SAM" id="MobiDB-lite"/>
    </source>
</evidence>
<dbReference type="EMBL" id="BGZK01001895">
    <property type="protein sequence ID" value="GBP87933.1"/>
    <property type="molecule type" value="Genomic_DNA"/>
</dbReference>
<accession>A0A4C1ZL62</accession>
<dbReference type="Proteomes" id="UP000299102">
    <property type="component" value="Unassembled WGS sequence"/>
</dbReference>
<proteinExistence type="predicted"/>
<keyword evidence="3" id="KW-1185">Reference proteome</keyword>
<name>A0A4C1ZL62_EUMVA</name>
<evidence type="ECO:0000313" key="3">
    <source>
        <dbReference type="Proteomes" id="UP000299102"/>
    </source>
</evidence>
<dbReference type="AlphaFoldDB" id="A0A4C1ZL62"/>
<comment type="caution">
    <text evidence="2">The sequence shown here is derived from an EMBL/GenBank/DDBJ whole genome shotgun (WGS) entry which is preliminary data.</text>
</comment>
<sequence length="78" mass="8932">MVQEREVSKPPENRARNVEIRKKTKVTDALIFSLARKLKWAGRVARHKDDGWTGRVVKWPGPRGTRGKGRLVPDGQMK</sequence>
<dbReference type="OrthoDB" id="410104at2759"/>
<gene>
    <name evidence="2" type="ORF">EVAR_59010_1</name>
</gene>
<organism evidence="2 3">
    <name type="scientific">Eumeta variegata</name>
    <name type="common">Bagworm moth</name>
    <name type="synonym">Eumeta japonica</name>
    <dbReference type="NCBI Taxonomy" id="151549"/>
    <lineage>
        <taxon>Eukaryota</taxon>
        <taxon>Metazoa</taxon>
        <taxon>Ecdysozoa</taxon>
        <taxon>Arthropoda</taxon>
        <taxon>Hexapoda</taxon>
        <taxon>Insecta</taxon>
        <taxon>Pterygota</taxon>
        <taxon>Neoptera</taxon>
        <taxon>Endopterygota</taxon>
        <taxon>Lepidoptera</taxon>
        <taxon>Glossata</taxon>
        <taxon>Ditrysia</taxon>
        <taxon>Tineoidea</taxon>
        <taxon>Psychidae</taxon>
        <taxon>Oiketicinae</taxon>
        <taxon>Eumeta</taxon>
    </lineage>
</organism>
<evidence type="ECO:0000313" key="2">
    <source>
        <dbReference type="EMBL" id="GBP87933.1"/>
    </source>
</evidence>
<protein>
    <submittedName>
        <fullName evidence="2">Uncharacterized protein</fullName>
    </submittedName>
</protein>
<reference evidence="2 3" key="1">
    <citation type="journal article" date="2019" name="Commun. Biol.">
        <title>The bagworm genome reveals a unique fibroin gene that provides high tensile strength.</title>
        <authorList>
            <person name="Kono N."/>
            <person name="Nakamura H."/>
            <person name="Ohtoshi R."/>
            <person name="Tomita M."/>
            <person name="Numata K."/>
            <person name="Arakawa K."/>
        </authorList>
    </citation>
    <scope>NUCLEOTIDE SEQUENCE [LARGE SCALE GENOMIC DNA]</scope>
</reference>
<feature type="region of interest" description="Disordered" evidence="1">
    <location>
        <begin position="55"/>
        <end position="78"/>
    </location>
</feature>